<evidence type="ECO:0000256" key="14">
    <source>
        <dbReference type="ARBA" id="ARBA00023118"/>
    </source>
</evidence>
<gene>
    <name evidence="18" type="primary">cas4</name>
    <name evidence="18" type="ORF">ACFQHW_02100</name>
</gene>
<dbReference type="InterPro" id="IPR051827">
    <property type="entry name" value="Cas4_exonuclease"/>
</dbReference>
<dbReference type="GO" id="GO:0016787">
    <property type="term" value="F:hydrolase activity"/>
    <property type="evidence" value="ECO:0007669"/>
    <property type="project" value="UniProtKB-KW"/>
</dbReference>
<keyword evidence="7" id="KW-0547">Nucleotide-binding</keyword>
<name>A0ABW1UME4_9LACO</name>
<comment type="cofactor">
    <cofactor evidence="16">
        <name>Mg(2+)</name>
        <dbReference type="ChEBI" id="CHEBI:18420"/>
    </cofactor>
    <cofactor evidence="16">
        <name>Mn(2+)</name>
        <dbReference type="ChEBI" id="CHEBI:29035"/>
    </cofactor>
    <text evidence="16">Mg(2+) or Mn(2+) required for ssDNA cleavage activity.</text>
</comment>
<comment type="similarity">
    <text evidence="2 16">Belongs to the CRISPR-associated exonuclease Cas4 family.</text>
</comment>
<evidence type="ECO:0000256" key="5">
    <source>
        <dbReference type="ARBA" id="ARBA00022722"/>
    </source>
</evidence>
<evidence type="ECO:0000256" key="8">
    <source>
        <dbReference type="ARBA" id="ARBA00022801"/>
    </source>
</evidence>
<proteinExistence type="inferred from homology"/>
<keyword evidence="13 16" id="KW-0411">Iron-sulfur</keyword>
<reference evidence="19" key="1">
    <citation type="journal article" date="2019" name="Int. J. Syst. Evol. Microbiol.">
        <title>The Global Catalogue of Microorganisms (GCM) 10K type strain sequencing project: providing services to taxonomists for standard genome sequencing and annotation.</title>
        <authorList>
            <consortium name="The Broad Institute Genomics Platform"/>
            <consortium name="The Broad Institute Genome Sequencing Center for Infectious Disease"/>
            <person name="Wu L."/>
            <person name="Ma J."/>
        </authorList>
    </citation>
    <scope>NUCLEOTIDE SEQUENCE [LARGE SCALE GENOMIC DNA]</scope>
    <source>
        <strain evidence="19">CCM 8897</strain>
    </source>
</reference>
<evidence type="ECO:0000259" key="17">
    <source>
        <dbReference type="Pfam" id="PF01930"/>
    </source>
</evidence>
<dbReference type="EMBL" id="JBHSSM010000005">
    <property type="protein sequence ID" value="MFC6314361.1"/>
    <property type="molecule type" value="Genomic_DNA"/>
</dbReference>
<comment type="caution">
    <text evidence="18">The sequence shown here is derived from an EMBL/GenBank/DDBJ whole genome shotgun (WGS) entry which is preliminary data.</text>
</comment>
<evidence type="ECO:0000256" key="10">
    <source>
        <dbReference type="ARBA" id="ARBA00022839"/>
    </source>
</evidence>
<dbReference type="Pfam" id="PF01930">
    <property type="entry name" value="Cas_Cas4"/>
    <property type="match status" value="1"/>
</dbReference>
<dbReference type="InterPro" id="IPR011604">
    <property type="entry name" value="PDDEXK-like_dom_sf"/>
</dbReference>
<keyword evidence="11" id="KW-0067">ATP-binding</keyword>
<evidence type="ECO:0000256" key="4">
    <source>
        <dbReference type="ARBA" id="ARBA00020049"/>
    </source>
</evidence>
<comment type="cofactor">
    <cofactor evidence="1">
        <name>[4Fe-4S] cluster</name>
        <dbReference type="ChEBI" id="CHEBI:49883"/>
    </cofactor>
</comment>
<dbReference type="PANTHER" id="PTHR36531:SF6">
    <property type="entry name" value="DNA REPLICATION ATP-DEPENDENT HELICASE_NUCLEASE DNA2"/>
    <property type="match status" value="1"/>
</dbReference>
<dbReference type="PANTHER" id="PTHR36531">
    <property type="entry name" value="CRISPR-ASSOCIATED EXONUCLEASE CAS4"/>
    <property type="match status" value="1"/>
</dbReference>
<accession>A0ABW1UME4</accession>
<dbReference type="InterPro" id="IPR013343">
    <property type="entry name" value="CRISPR-assoc_prot_Cas4"/>
</dbReference>
<evidence type="ECO:0000256" key="6">
    <source>
        <dbReference type="ARBA" id="ARBA00022723"/>
    </source>
</evidence>
<dbReference type="Gene3D" id="3.90.320.10">
    <property type="match status" value="1"/>
</dbReference>
<feature type="domain" description="DUF83" evidence="17">
    <location>
        <begin position="12"/>
        <end position="200"/>
    </location>
</feature>
<comment type="cofactor">
    <cofactor evidence="16">
        <name>iron-sulfur cluster</name>
        <dbReference type="ChEBI" id="CHEBI:30408"/>
    </cofactor>
</comment>
<evidence type="ECO:0000256" key="16">
    <source>
        <dbReference type="RuleBase" id="RU365022"/>
    </source>
</evidence>
<organism evidence="18 19">
    <name type="scientific">Lapidilactobacillus achengensis</name>
    <dbReference type="NCBI Taxonomy" id="2486000"/>
    <lineage>
        <taxon>Bacteria</taxon>
        <taxon>Bacillati</taxon>
        <taxon>Bacillota</taxon>
        <taxon>Bacilli</taxon>
        <taxon>Lactobacillales</taxon>
        <taxon>Lactobacillaceae</taxon>
        <taxon>Lapidilactobacillus</taxon>
    </lineage>
</organism>
<keyword evidence="10 16" id="KW-0269">Exonuclease</keyword>
<keyword evidence="12 16" id="KW-0408">Iron</keyword>
<keyword evidence="14 16" id="KW-0051">Antiviral defense</keyword>
<evidence type="ECO:0000256" key="15">
    <source>
        <dbReference type="ARBA" id="ARBA00023211"/>
    </source>
</evidence>
<evidence type="ECO:0000256" key="7">
    <source>
        <dbReference type="ARBA" id="ARBA00022741"/>
    </source>
</evidence>
<evidence type="ECO:0000256" key="13">
    <source>
        <dbReference type="ARBA" id="ARBA00023014"/>
    </source>
</evidence>
<keyword evidence="6 16" id="KW-0479">Metal-binding</keyword>
<dbReference type="NCBIfam" id="TIGR00372">
    <property type="entry name" value="cas4"/>
    <property type="match status" value="1"/>
</dbReference>
<keyword evidence="19" id="KW-1185">Reference proteome</keyword>
<evidence type="ECO:0000313" key="18">
    <source>
        <dbReference type="EMBL" id="MFC6314361.1"/>
    </source>
</evidence>
<keyword evidence="9" id="KW-0347">Helicase</keyword>
<evidence type="ECO:0000313" key="19">
    <source>
        <dbReference type="Proteomes" id="UP001596310"/>
    </source>
</evidence>
<keyword evidence="5 16" id="KW-0540">Nuclease</keyword>
<dbReference type="InterPro" id="IPR022765">
    <property type="entry name" value="Dna2/Cas4_DUF83"/>
</dbReference>
<sequence length="219" mass="25714">MEYDEQDFLMISGIQHYQFCPRQWALDHIEHQWRENYLTTEGHAIHEHVHDAAVKEKRGNLLITRGMPVQSRQFGIYGVCDAVEFHRDKEAGVAIFGYSGSWLPCPVEYKHGHLKTDQSDQMQLLAEAVCLEEMLVCQIDYGYLYFNETHARVKVEFDPALRQQFSEICTAMHQLWQRQYTPKVRPSKKCQRCSLQELCLPQLTEKETVSTYLKRRLSS</sequence>
<evidence type="ECO:0000256" key="3">
    <source>
        <dbReference type="ARBA" id="ARBA00012768"/>
    </source>
</evidence>
<dbReference type="Proteomes" id="UP001596310">
    <property type="component" value="Unassembled WGS sequence"/>
</dbReference>
<evidence type="ECO:0000256" key="9">
    <source>
        <dbReference type="ARBA" id="ARBA00022806"/>
    </source>
</evidence>
<evidence type="ECO:0000256" key="12">
    <source>
        <dbReference type="ARBA" id="ARBA00023004"/>
    </source>
</evidence>
<keyword evidence="8 16" id="KW-0378">Hydrolase</keyword>
<evidence type="ECO:0000256" key="1">
    <source>
        <dbReference type="ARBA" id="ARBA00001966"/>
    </source>
</evidence>
<keyword evidence="15 16" id="KW-0464">Manganese</keyword>
<protein>
    <recommendedName>
        <fullName evidence="4 16">CRISPR-associated exonuclease Cas4</fullName>
        <ecNumber evidence="3 16">3.1.12.1</ecNumber>
    </recommendedName>
</protein>
<evidence type="ECO:0000256" key="11">
    <source>
        <dbReference type="ARBA" id="ARBA00022840"/>
    </source>
</evidence>
<evidence type="ECO:0000256" key="2">
    <source>
        <dbReference type="ARBA" id="ARBA00009189"/>
    </source>
</evidence>
<dbReference type="RefSeq" id="WP_125602081.1">
    <property type="nucleotide sequence ID" value="NZ_JBHSSM010000005.1"/>
</dbReference>
<dbReference type="EC" id="3.1.12.1" evidence="3 16"/>
<comment type="function">
    <text evidence="16">CRISPR (clustered regularly interspaced short palindromic repeat) is an adaptive immune system that provides protection against mobile genetic elements (viruses, transposable elements and conjugative plasmids). CRISPR clusters contain sequences complementary to antecedent mobile elements and target invading nucleic acids. CRISPR clusters are transcribed and processed into CRISPR RNA (crRNA).</text>
</comment>